<sequence length="848" mass="97480">MVRMCKVKGCKAQQGRGKLLFTFPKDPVIRKLWISRTGRTQWNSRSTSCICEDHFDATQWEKVRTDGSRVLRRGAVPSLPETDPENTENLSPLKSHDHDYVSVSRQLFQDLTNSISVEKASQNVSCISFLSDCNNNKVLLDHDSSSTDINTSLEKASFDTLSVFANICSRIEPLPVPTTSTSPLKQELRALLKKQKEEIEALRREQEAIKKIAIKCSRGYFAVKTRYDKCRLKLWRSEQSRAKSRLALSSRLHSDQLTALERQSKGGIKWSSETIKDALVFKMKWGTAGFSDFVNYLPIFPSVRTLQREVEHIHFESGILDEVFDMLKCVVSGMTANERDCMIAADEMAIRAGHVFDPSSKKMIGKCTFPTHIEQAKKILVIVCGGICRRWKVVVAYFFTGKEDPELKKQKANLTDILCSEKLTHPTVKMQHIDDILEFELNLELKIAYRLKKTKLHCKNRFEKMKVGTARSVFNRRTEIALRRYAEHTGNDAYKTTAFFVGLVSRWFDFMSNRSSKLALGLKNVAAYEKEINHISKTAHVFRFMTIGVDGHWKPCQTGVIMACECMLHLQNYFLKERFYQFLLTSRFCQCCLENIFSAVRVRQPVPNPLQVKQNLKVIVLSQVCTNSKNASYEDDDADIEEVRLDFLRFSKGIALARRAKTTVEEFMEASALALPRLKDRHMNLLDPWEWYTIYDMVGSVVHSVKISSMKVCDTCLNSVQWKGSGHHPYALLVELRNYKDNSLIEVSDDCFRAIMKSEIAFREVRDDLCDVTHINIVDFLVAQMEYVWEECSIPSCHSITQKILYKFFTMRLRSYSMKRCEELDALNRHAHDSKTMAMYTSVAKVLQ</sequence>
<dbReference type="PANTHER" id="PTHR46600:SF11">
    <property type="entry name" value="THAP DOMAIN-CONTAINING PROTEIN 10"/>
    <property type="match status" value="1"/>
</dbReference>
<evidence type="ECO:0000256" key="7">
    <source>
        <dbReference type="SAM" id="MobiDB-lite"/>
    </source>
</evidence>
<evidence type="ECO:0000256" key="2">
    <source>
        <dbReference type="ARBA" id="ARBA00022771"/>
    </source>
</evidence>
<evidence type="ECO:0000256" key="1">
    <source>
        <dbReference type="ARBA" id="ARBA00022723"/>
    </source>
</evidence>
<dbReference type="Pfam" id="PF05485">
    <property type="entry name" value="THAP"/>
    <property type="match status" value="1"/>
</dbReference>
<dbReference type="GO" id="GO:0008270">
    <property type="term" value="F:zinc ion binding"/>
    <property type="evidence" value="ECO:0007669"/>
    <property type="project" value="UniProtKB-KW"/>
</dbReference>
<keyword evidence="3" id="KW-0862">Zinc</keyword>
<proteinExistence type="predicted"/>
<feature type="coiled-coil region" evidence="6">
    <location>
        <begin position="185"/>
        <end position="212"/>
    </location>
</feature>
<organism evidence="9 10">
    <name type="scientific">Lasius niger</name>
    <name type="common">Black garden ant</name>
    <dbReference type="NCBI Taxonomy" id="67767"/>
    <lineage>
        <taxon>Eukaryota</taxon>
        <taxon>Metazoa</taxon>
        <taxon>Ecdysozoa</taxon>
        <taxon>Arthropoda</taxon>
        <taxon>Hexapoda</taxon>
        <taxon>Insecta</taxon>
        <taxon>Pterygota</taxon>
        <taxon>Neoptera</taxon>
        <taxon>Endopterygota</taxon>
        <taxon>Hymenoptera</taxon>
        <taxon>Apocrita</taxon>
        <taxon>Aculeata</taxon>
        <taxon>Formicoidea</taxon>
        <taxon>Formicidae</taxon>
        <taxon>Formicinae</taxon>
        <taxon>Lasius</taxon>
        <taxon>Lasius</taxon>
    </lineage>
</organism>
<dbReference type="InterPro" id="IPR048365">
    <property type="entry name" value="TNP-like_RNaseH_N"/>
</dbReference>
<evidence type="ECO:0000259" key="8">
    <source>
        <dbReference type="PROSITE" id="PS50950"/>
    </source>
</evidence>
<dbReference type="PANTHER" id="PTHR46600">
    <property type="entry name" value="THAP DOMAIN-CONTAINING"/>
    <property type="match status" value="1"/>
</dbReference>
<keyword evidence="2 5" id="KW-0863">Zinc-finger</keyword>
<evidence type="ECO:0000256" key="3">
    <source>
        <dbReference type="ARBA" id="ARBA00022833"/>
    </source>
</evidence>
<evidence type="ECO:0000256" key="6">
    <source>
        <dbReference type="SAM" id="Coils"/>
    </source>
</evidence>
<dbReference type="AlphaFoldDB" id="A0A0J7KEM2"/>
<keyword evidence="1" id="KW-0479">Metal-binding</keyword>
<keyword evidence="4 5" id="KW-0238">DNA-binding</keyword>
<dbReference type="SMART" id="SM00692">
    <property type="entry name" value="DM3"/>
    <property type="match status" value="1"/>
</dbReference>
<evidence type="ECO:0000313" key="10">
    <source>
        <dbReference type="Proteomes" id="UP000036403"/>
    </source>
</evidence>
<comment type="caution">
    <text evidence="9">The sequence shown here is derived from an EMBL/GenBank/DDBJ whole genome shotgun (WGS) entry which is preliminary data.</text>
</comment>
<dbReference type="InterPro" id="IPR006612">
    <property type="entry name" value="THAP_Znf"/>
</dbReference>
<dbReference type="InterPro" id="IPR026516">
    <property type="entry name" value="THAP1/10"/>
</dbReference>
<dbReference type="InterPro" id="IPR048366">
    <property type="entry name" value="TNP-like_GBD"/>
</dbReference>
<name>A0A0J7KEM2_LASNI</name>
<feature type="domain" description="THAP-type" evidence="8">
    <location>
        <begin position="1"/>
        <end position="80"/>
    </location>
</feature>
<evidence type="ECO:0000256" key="4">
    <source>
        <dbReference type="ARBA" id="ARBA00023125"/>
    </source>
</evidence>
<keyword evidence="6" id="KW-0175">Coiled coil</keyword>
<dbReference type="PROSITE" id="PS50950">
    <property type="entry name" value="ZF_THAP"/>
    <property type="match status" value="1"/>
</dbReference>
<feature type="region of interest" description="Disordered" evidence="7">
    <location>
        <begin position="74"/>
        <end position="95"/>
    </location>
</feature>
<dbReference type="SMART" id="SM00980">
    <property type="entry name" value="THAP"/>
    <property type="match status" value="1"/>
</dbReference>
<dbReference type="Proteomes" id="UP000036403">
    <property type="component" value="Unassembled WGS sequence"/>
</dbReference>
<dbReference type="SUPFAM" id="SSF57716">
    <property type="entry name" value="Glucocorticoid receptor-like (DNA-binding domain)"/>
    <property type="match status" value="1"/>
</dbReference>
<dbReference type="OrthoDB" id="7553888at2759"/>
<dbReference type="Pfam" id="PF21787">
    <property type="entry name" value="TNP-like_RNaseH_N"/>
    <property type="match status" value="1"/>
</dbReference>
<protein>
    <submittedName>
        <fullName evidence="9">Vam6 vps39-like protein</fullName>
    </submittedName>
</protein>
<dbReference type="GO" id="GO:0043565">
    <property type="term" value="F:sequence-specific DNA binding"/>
    <property type="evidence" value="ECO:0007669"/>
    <property type="project" value="InterPro"/>
</dbReference>
<accession>A0A0J7KEM2</accession>
<dbReference type="EMBL" id="LBMM01008375">
    <property type="protein sequence ID" value="KMQ88933.1"/>
    <property type="molecule type" value="Genomic_DNA"/>
</dbReference>
<evidence type="ECO:0000313" key="9">
    <source>
        <dbReference type="EMBL" id="KMQ88933.1"/>
    </source>
</evidence>
<keyword evidence="10" id="KW-1185">Reference proteome</keyword>
<dbReference type="Pfam" id="PF21788">
    <property type="entry name" value="TNP-like_GBD"/>
    <property type="match status" value="1"/>
</dbReference>
<dbReference type="STRING" id="67767.A0A0J7KEM2"/>
<dbReference type="PaxDb" id="67767-A0A0J7KEM2"/>
<evidence type="ECO:0000256" key="5">
    <source>
        <dbReference type="PROSITE-ProRule" id="PRU00309"/>
    </source>
</evidence>
<dbReference type="InterPro" id="IPR038441">
    <property type="entry name" value="THAP_Znf_sf"/>
</dbReference>
<dbReference type="Gene3D" id="6.20.210.20">
    <property type="entry name" value="THAP domain"/>
    <property type="match status" value="1"/>
</dbReference>
<reference evidence="9 10" key="1">
    <citation type="submission" date="2015-04" db="EMBL/GenBank/DDBJ databases">
        <title>Lasius niger genome sequencing.</title>
        <authorList>
            <person name="Konorov E.A."/>
            <person name="Nikitin M.A."/>
            <person name="Kirill M.V."/>
            <person name="Chang P."/>
        </authorList>
    </citation>
    <scope>NUCLEOTIDE SEQUENCE [LARGE SCALE GENOMIC DNA]</scope>
    <source>
        <tissue evidence="9">Whole</tissue>
    </source>
</reference>
<gene>
    <name evidence="9" type="ORF">RF55_11506</name>
</gene>